<protein>
    <submittedName>
        <fullName evidence="1">TonB-dependent receptor</fullName>
    </submittedName>
</protein>
<gene>
    <name evidence="1" type="ORF">K4L44_08455</name>
</gene>
<dbReference type="EMBL" id="CP081303">
    <property type="protein sequence ID" value="QZE15847.1"/>
    <property type="molecule type" value="Genomic_DNA"/>
</dbReference>
<name>A0AC61NJF5_9BACT</name>
<accession>A0AC61NJF5</accession>
<dbReference type="Proteomes" id="UP000826212">
    <property type="component" value="Chromosome"/>
</dbReference>
<evidence type="ECO:0000313" key="1">
    <source>
        <dbReference type="EMBL" id="QZE15847.1"/>
    </source>
</evidence>
<reference evidence="1" key="1">
    <citation type="submission" date="2021-08" db="EMBL/GenBank/DDBJ databases">
        <title>Novel anaerobic bacterium isolated from sea squirt in East Sea, Republic of Korea.</title>
        <authorList>
            <person name="Nguyen T.H."/>
            <person name="Li Z."/>
            <person name="Lee Y.-J."/>
            <person name="Ko J."/>
            <person name="Kim S.-G."/>
        </authorList>
    </citation>
    <scope>NUCLEOTIDE SEQUENCE</scope>
    <source>
        <strain evidence="1">KCTC 25031</strain>
    </source>
</reference>
<keyword evidence="2" id="KW-1185">Reference proteome</keyword>
<organism evidence="1 2">
    <name type="scientific">Halosquirtibacter laminarini</name>
    <dbReference type="NCBI Taxonomy" id="3374600"/>
    <lineage>
        <taxon>Bacteria</taxon>
        <taxon>Pseudomonadati</taxon>
        <taxon>Bacteroidota</taxon>
        <taxon>Bacteroidia</taxon>
        <taxon>Marinilabiliales</taxon>
        <taxon>Prolixibacteraceae</taxon>
        <taxon>Halosquirtibacter</taxon>
    </lineage>
</organism>
<proteinExistence type="predicted"/>
<evidence type="ECO:0000313" key="2">
    <source>
        <dbReference type="Proteomes" id="UP000826212"/>
    </source>
</evidence>
<sequence>MRTGWVMDSRTITAISTATILIGDDHLLTISDPKGKFNFNADLNQKRRLIIRSLGYKTIDTIIVVHRNNYKFFLKPLSYHLKEVQVNGVEKDNGSETTIGSMAIEHIQPSSFSDILQLLPGGIAQKENLSSANFISLREASYNSNSSLGTDFIINGSSITNDASFLGEGNTLLKSAYNNSGIDMRNISTDEIESVSVVKGVASVENGDITEGAVIIKEKRGLSPLTIRLKTNTNSKLVAIGKGLRLSDHWTWNISGNYLHNLTDPRSDAKAYTRLNQKNKWNYIHQIGNKLHRFYLDLDYTQSINNIKQDIEAFDGKDYYEKNQYQNISLNISDSYNNPDGWIQEFRWSYSLNYTKNKIQKKNMIVNATGAVTTDWANGESEGVYLPSRFDSYYLMDDQPLTMRANIVLKRHVSIGAQRHKVSIGASWVKMQNRGKGEQYDLTHPPFTSINTQTVVRYPVDLSEITGKQYIATYLNDQFDCNLFGLPFKNDIGIRATHMLGLNSSYDLSNRWILEPRWNSTLTLWSGLVKKQPFKFQIKGAWGIMSKMPTMSQLNPAPNYYQYQTLDFYSTNPKARRTMFWTEEIDTNNYHLHESTNQKVELGVHLRMGQKSFSLTTFYEKNNDSFSSYSDPRNRTETIYLPESIKDTENMTSAPPIEQFETKEISSNYVVTQRNNLGEKIKQGVEWDLQLGKISWLHSSIVWNGAWFKTKYIDHNPTLATWVDQSDPHSSFIYYGFIEDANNTTIEQCNSNIYINTHIPSLGMILSTNIGTAIYSSRQDTEYSGIPSSYIDPRGNRHPFTDSDKTEPNVKELVKHFNDYSFVKRKTPWASHINLKLTKEIGQNMKCSFYANNIINIEPNYKSYNGTVITRDSTPYFGAEISYKF</sequence>
<keyword evidence="1" id="KW-0675">Receptor</keyword>